<dbReference type="GO" id="GO:0046872">
    <property type="term" value="F:metal ion binding"/>
    <property type="evidence" value="ECO:0007669"/>
    <property type="project" value="UniProtKB-KW"/>
</dbReference>
<dbReference type="InterPro" id="IPR015797">
    <property type="entry name" value="NUDIX_hydrolase-like_dom_sf"/>
</dbReference>
<evidence type="ECO:0000256" key="14">
    <source>
        <dbReference type="ARBA" id="ARBA00026218"/>
    </source>
</evidence>
<dbReference type="GO" id="GO:0005737">
    <property type="term" value="C:cytoplasm"/>
    <property type="evidence" value="ECO:0007669"/>
    <property type="project" value="TreeGrafter"/>
</dbReference>
<evidence type="ECO:0000256" key="9">
    <source>
        <dbReference type="ARBA" id="ARBA00024448"/>
    </source>
</evidence>
<evidence type="ECO:0000256" key="5">
    <source>
        <dbReference type="ARBA" id="ARBA00022723"/>
    </source>
</evidence>
<evidence type="ECO:0000256" key="21">
    <source>
        <dbReference type="ARBA" id="ARBA00048894"/>
    </source>
</evidence>
<comment type="subcellular location">
    <subcellularLocation>
        <location evidence="2">Nucleus</location>
    </subcellularLocation>
</comment>
<evidence type="ECO:0000256" key="2">
    <source>
        <dbReference type="ARBA" id="ARBA00004123"/>
    </source>
</evidence>
<evidence type="ECO:0000313" key="25">
    <source>
        <dbReference type="Proteomes" id="UP000076858"/>
    </source>
</evidence>
<comment type="catalytic activity">
    <reaction evidence="22">
        <text>N(6)-methyl-dATP + H2O = N(6)-methyl-dAMP + diphosphate + H(+)</text>
        <dbReference type="Rhea" id="RHEA:67604"/>
        <dbReference type="ChEBI" id="CHEBI:15377"/>
        <dbReference type="ChEBI" id="CHEBI:15378"/>
        <dbReference type="ChEBI" id="CHEBI:33019"/>
        <dbReference type="ChEBI" id="CHEBI:169976"/>
        <dbReference type="ChEBI" id="CHEBI:172872"/>
    </reaction>
    <physiologicalReaction direction="left-to-right" evidence="22">
        <dbReference type="Rhea" id="RHEA:67605"/>
    </physiologicalReaction>
</comment>
<dbReference type="OrthoDB" id="408303at2759"/>
<dbReference type="GO" id="GO:0008413">
    <property type="term" value="F:8-oxo-7,8-dihydroguanosine triphosphate pyrophosphatase activity"/>
    <property type="evidence" value="ECO:0007669"/>
    <property type="project" value="InterPro"/>
</dbReference>
<keyword evidence="5" id="KW-0479">Metal-binding</keyword>
<evidence type="ECO:0000256" key="1">
    <source>
        <dbReference type="ARBA" id="ARBA00001946"/>
    </source>
</evidence>
<sequence length="157" mass="18268">MSRKVLTLVLIRKPNEVLLGYKKRGFGSNKWNGFGGKVEDNESICEAAIRELREESGLVVSPANLQQVGMINFEFVGDPIILEVHVFTSAMYEGQHFETEEMMPKWFKLQDIPFHEMWADDRLWFPLFLSGKKFQGYFLFQGHDVILKHTLNTVEHF</sequence>
<dbReference type="PANTHER" id="PTHR43758">
    <property type="entry name" value="7,8-DIHYDRO-8-OXOGUANINE TRIPHOSPHATASE"/>
    <property type="match status" value="1"/>
</dbReference>
<protein>
    <recommendedName>
        <fullName evidence="14">Oxidized purine nucleoside triphosphate hydrolase</fullName>
        <ecNumber evidence="13">3.6.1.56</ecNumber>
    </recommendedName>
    <alternativeName>
        <fullName evidence="18">2-hydroxy-dATP diphosphatase</fullName>
    </alternativeName>
    <alternativeName>
        <fullName evidence="17">7,8-dihydro-8-oxoguanine triphosphatase</fullName>
    </alternativeName>
    <alternativeName>
        <fullName evidence="16">8-oxo-dGTPase</fullName>
    </alternativeName>
    <alternativeName>
        <fullName evidence="19">Methylated purine nucleoside triphosphate hydrolase</fullName>
    </alternativeName>
    <alternativeName>
        <fullName evidence="15">Nucleoside diphosphate-linked moiety X motif 1</fullName>
    </alternativeName>
</protein>
<accession>A0A0P6AKK3</accession>
<keyword evidence="6" id="KW-0378">Hydrolase</keyword>
<dbReference type="InterPro" id="IPR003563">
    <property type="entry name" value="8ODP"/>
</dbReference>
<keyword evidence="25" id="KW-1185">Reference proteome</keyword>
<comment type="subunit">
    <text evidence="4">Monomer.</text>
</comment>
<gene>
    <name evidence="24" type="ORF">APZ42_026207</name>
</gene>
<comment type="function">
    <text evidence="23">Oxidized purine nucleoside triphosphate hydrolase which is a prominent sanitizer of the oxidized nucleotide pool. Catalyzes the hydrolysis of 2-oxo-dATP (2-hydroxy-dATP) into 2-oxo-dAMP. Also has a significant hydrolase activity toward 2-oxo-ATP, 8-oxo-dGTP and 8-oxo-dATP. Through the hydrolysis of oxidized purine nucleoside triphosphates, prevents their incorporation into DNA and the subsequent transversions A:T to C:G and G:C to T:A. Also catalyzes the hydrolysis of methylated purine nucleoside triphosphate preventing their integration into DNA. Through this antimutagenic activity protects cells from oxidative stress.</text>
</comment>
<evidence type="ECO:0000256" key="20">
    <source>
        <dbReference type="ARBA" id="ARBA00048002"/>
    </source>
</evidence>
<comment type="catalytic activity">
    <reaction evidence="9">
        <text>8-oxo-dATP + H2O = 8-oxo-dAMP + diphosphate + H(+)</text>
        <dbReference type="Rhea" id="RHEA:65396"/>
        <dbReference type="ChEBI" id="CHEBI:15377"/>
        <dbReference type="ChEBI" id="CHEBI:15378"/>
        <dbReference type="ChEBI" id="CHEBI:33019"/>
        <dbReference type="ChEBI" id="CHEBI:71361"/>
        <dbReference type="ChEBI" id="CHEBI:172871"/>
    </reaction>
    <physiologicalReaction direction="left-to-right" evidence="9">
        <dbReference type="Rhea" id="RHEA:65397"/>
    </physiologicalReaction>
</comment>
<evidence type="ECO:0000256" key="8">
    <source>
        <dbReference type="ARBA" id="ARBA00023242"/>
    </source>
</evidence>
<evidence type="ECO:0000313" key="24">
    <source>
        <dbReference type="EMBL" id="KZS09539.1"/>
    </source>
</evidence>
<evidence type="ECO:0000256" key="11">
    <source>
        <dbReference type="ARBA" id="ARBA00024486"/>
    </source>
</evidence>
<evidence type="ECO:0000256" key="19">
    <source>
        <dbReference type="ARBA" id="ARBA00032071"/>
    </source>
</evidence>
<dbReference type="PRINTS" id="PR01403">
    <property type="entry name" value="8OXTPHPHTASE"/>
</dbReference>
<reference evidence="24 25" key="1">
    <citation type="submission" date="2016-03" db="EMBL/GenBank/DDBJ databases">
        <title>EvidentialGene: Evidence-directed Construction of Genes on Genomes.</title>
        <authorList>
            <person name="Gilbert D.G."/>
            <person name="Choi J.-H."/>
            <person name="Mockaitis K."/>
            <person name="Colbourne J."/>
            <person name="Pfrender M."/>
        </authorList>
    </citation>
    <scope>NUCLEOTIDE SEQUENCE [LARGE SCALE GENOMIC DNA]</scope>
    <source>
        <strain evidence="24 25">Xinb3</strain>
        <tissue evidence="24">Complete organism</tissue>
    </source>
</reference>
<dbReference type="STRING" id="35525.A0A0P6AKK3"/>
<dbReference type="AlphaFoldDB" id="A0A0P6AKK3"/>
<dbReference type="Pfam" id="PF00293">
    <property type="entry name" value="NUDIX"/>
    <property type="match status" value="1"/>
</dbReference>
<organism evidence="24 25">
    <name type="scientific">Daphnia magna</name>
    <dbReference type="NCBI Taxonomy" id="35525"/>
    <lineage>
        <taxon>Eukaryota</taxon>
        <taxon>Metazoa</taxon>
        <taxon>Ecdysozoa</taxon>
        <taxon>Arthropoda</taxon>
        <taxon>Crustacea</taxon>
        <taxon>Branchiopoda</taxon>
        <taxon>Diplostraca</taxon>
        <taxon>Cladocera</taxon>
        <taxon>Anomopoda</taxon>
        <taxon>Daphniidae</taxon>
        <taxon>Daphnia</taxon>
    </lineage>
</organism>
<evidence type="ECO:0000256" key="4">
    <source>
        <dbReference type="ARBA" id="ARBA00011245"/>
    </source>
</evidence>
<dbReference type="InterPro" id="IPR000086">
    <property type="entry name" value="NUDIX_hydrolase_dom"/>
</dbReference>
<evidence type="ECO:0000256" key="23">
    <source>
        <dbReference type="ARBA" id="ARBA00053094"/>
    </source>
</evidence>
<dbReference type="InterPro" id="IPR020084">
    <property type="entry name" value="NUDIX_hydrolase_CS"/>
</dbReference>
<evidence type="ECO:0000256" key="13">
    <source>
        <dbReference type="ARBA" id="ARBA00026103"/>
    </source>
</evidence>
<keyword evidence="7" id="KW-0460">Magnesium</keyword>
<dbReference type="Proteomes" id="UP000076858">
    <property type="component" value="Unassembled WGS sequence"/>
</dbReference>
<evidence type="ECO:0000256" key="22">
    <source>
        <dbReference type="ARBA" id="ARBA00049032"/>
    </source>
</evidence>
<comment type="catalytic activity">
    <reaction evidence="12">
        <text>2-oxo-ATP + H2O = 2-oxo-AMP + diphosphate + H(+)</text>
        <dbReference type="Rhea" id="RHEA:67392"/>
        <dbReference type="ChEBI" id="CHEBI:15377"/>
        <dbReference type="ChEBI" id="CHEBI:15378"/>
        <dbReference type="ChEBI" id="CHEBI:33019"/>
        <dbReference type="ChEBI" id="CHEBI:71395"/>
        <dbReference type="ChEBI" id="CHEBI:172878"/>
    </reaction>
    <physiologicalReaction direction="left-to-right" evidence="12">
        <dbReference type="Rhea" id="RHEA:67393"/>
    </physiologicalReaction>
</comment>
<evidence type="ECO:0000256" key="18">
    <source>
        <dbReference type="ARBA" id="ARBA00031927"/>
    </source>
</evidence>
<comment type="catalytic activity">
    <reaction evidence="10">
        <text>2-oxo-dATP + H2O = 2-oxo-dAMP + diphosphate + H(+)</text>
        <dbReference type="Rhea" id="RHEA:31583"/>
        <dbReference type="ChEBI" id="CHEBI:15377"/>
        <dbReference type="ChEBI" id="CHEBI:15378"/>
        <dbReference type="ChEBI" id="CHEBI:33019"/>
        <dbReference type="ChEBI" id="CHEBI:63212"/>
        <dbReference type="ChEBI" id="CHEBI:77897"/>
        <dbReference type="EC" id="3.6.1.56"/>
    </reaction>
    <physiologicalReaction direction="left-to-right" evidence="10">
        <dbReference type="Rhea" id="RHEA:31584"/>
    </physiologicalReaction>
</comment>
<comment type="similarity">
    <text evidence="3">Belongs to the Nudix hydrolase family.</text>
</comment>
<dbReference type="SUPFAM" id="SSF55811">
    <property type="entry name" value="Nudix"/>
    <property type="match status" value="1"/>
</dbReference>
<comment type="catalytic activity">
    <reaction evidence="21">
        <text>O(6)-methyl-dGTP + H2O = O(6)-methyl-dGMP + diphosphate + H(+)</text>
        <dbReference type="Rhea" id="RHEA:67600"/>
        <dbReference type="ChEBI" id="CHEBI:15377"/>
        <dbReference type="ChEBI" id="CHEBI:15378"/>
        <dbReference type="ChEBI" id="CHEBI:33019"/>
        <dbReference type="ChEBI" id="CHEBI:169974"/>
        <dbReference type="ChEBI" id="CHEBI:169975"/>
    </reaction>
    <physiologicalReaction direction="left-to-right" evidence="21">
        <dbReference type="Rhea" id="RHEA:67601"/>
    </physiologicalReaction>
</comment>
<dbReference type="EC" id="3.6.1.56" evidence="13"/>
<dbReference type="PROSITE" id="PS51462">
    <property type="entry name" value="NUDIX"/>
    <property type="match status" value="1"/>
</dbReference>
<evidence type="ECO:0000256" key="15">
    <source>
        <dbReference type="ARBA" id="ARBA00029673"/>
    </source>
</evidence>
<comment type="catalytic activity">
    <reaction evidence="11">
        <text>8-oxo-dGTP + H2O = 8-oxo-dGMP + diphosphate + H(+)</text>
        <dbReference type="Rhea" id="RHEA:31575"/>
        <dbReference type="ChEBI" id="CHEBI:15377"/>
        <dbReference type="ChEBI" id="CHEBI:15378"/>
        <dbReference type="ChEBI" id="CHEBI:33019"/>
        <dbReference type="ChEBI" id="CHEBI:63224"/>
        <dbReference type="ChEBI" id="CHEBI:77896"/>
    </reaction>
    <physiologicalReaction direction="left-to-right" evidence="11">
        <dbReference type="Rhea" id="RHEA:31576"/>
    </physiologicalReaction>
</comment>
<evidence type="ECO:0000256" key="16">
    <source>
        <dbReference type="ARBA" id="ARBA00030634"/>
    </source>
</evidence>
<evidence type="ECO:0000256" key="7">
    <source>
        <dbReference type="ARBA" id="ARBA00022842"/>
    </source>
</evidence>
<comment type="caution">
    <text evidence="24">The sequence shown here is derived from an EMBL/GenBank/DDBJ whole genome shotgun (WGS) entry which is preliminary data.</text>
</comment>
<dbReference type="CDD" id="cd03427">
    <property type="entry name" value="NUDIX_MTH1_Nudt1"/>
    <property type="match status" value="1"/>
</dbReference>
<dbReference type="PANTHER" id="PTHR43758:SF2">
    <property type="entry name" value="OXIDIZED PURINE NUCLEOSIDE TRIPHOSPHATE HYDROLASE"/>
    <property type="match status" value="1"/>
</dbReference>
<name>A0A0P6AKK3_9CRUS</name>
<evidence type="ECO:0000256" key="17">
    <source>
        <dbReference type="ARBA" id="ARBA00030682"/>
    </source>
</evidence>
<dbReference type="Gene3D" id="3.90.79.10">
    <property type="entry name" value="Nucleoside Triphosphate Pyrophosphohydrolase"/>
    <property type="match status" value="1"/>
</dbReference>
<proteinExistence type="inferred from homology"/>
<comment type="cofactor">
    <cofactor evidence="1">
        <name>Mg(2+)</name>
        <dbReference type="ChEBI" id="CHEBI:18420"/>
    </cofactor>
</comment>
<evidence type="ECO:0000256" key="12">
    <source>
        <dbReference type="ARBA" id="ARBA00024596"/>
    </source>
</evidence>
<dbReference type="GO" id="GO:0042262">
    <property type="term" value="P:DNA protection"/>
    <property type="evidence" value="ECO:0007669"/>
    <property type="project" value="InterPro"/>
</dbReference>
<comment type="catalytic activity">
    <reaction evidence="20">
        <text>N(6)-methyl-ATP + H2O = N(6)-methyl-AMP + diphosphate + H(+)</text>
        <dbReference type="Rhea" id="RHEA:67608"/>
        <dbReference type="ChEBI" id="CHEBI:15377"/>
        <dbReference type="ChEBI" id="CHEBI:15378"/>
        <dbReference type="ChEBI" id="CHEBI:33019"/>
        <dbReference type="ChEBI" id="CHEBI:144842"/>
        <dbReference type="ChEBI" id="CHEBI:172873"/>
    </reaction>
    <physiologicalReaction direction="left-to-right" evidence="20">
        <dbReference type="Rhea" id="RHEA:67609"/>
    </physiologicalReaction>
</comment>
<evidence type="ECO:0000256" key="6">
    <source>
        <dbReference type="ARBA" id="ARBA00022801"/>
    </source>
</evidence>
<evidence type="ECO:0000256" key="3">
    <source>
        <dbReference type="ARBA" id="ARBA00005582"/>
    </source>
</evidence>
<dbReference type="GO" id="GO:0008828">
    <property type="term" value="F:dATP diphosphatase activity"/>
    <property type="evidence" value="ECO:0007669"/>
    <property type="project" value="UniProtKB-EC"/>
</dbReference>
<evidence type="ECO:0000256" key="10">
    <source>
        <dbReference type="ARBA" id="ARBA00024459"/>
    </source>
</evidence>
<dbReference type="GO" id="GO:0005634">
    <property type="term" value="C:nucleus"/>
    <property type="evidence" value="ECO:0007669"/>
    <property type="project" value="UniProtKB-SubCell"/>
</dbReference>
<dbReference type="EMBL" id="LRGB01002060">
    <property type="protein sequence ID" value="KZS09539.1"/>
    <property type="molecule type" value="Genomic_DNA"/>
</dbReference>
<dbReference type="PROSITE" id="PS00893">
    <property type="entry name" value="NUDIX_BOX"/>
    <property type="match status" value="1"/>
</dbReference>
<keyword evidence="8" id="KW-0539">Nucleus</keyword>